<dbReference type="AlphaFoldDB" id="A0A365H552"/>
<dbReference type="EMBL" id="QLYX01000007">
    <property type="protein sequence ID" value="RAY14126.1"/>
    <property type="molecule type" value="Genomic_DNA"/>
</dbReference>
<dbReference type="PANTHER" id="PTHR42847:SF4">
    <property type="entry name" value="ALKANESULFONATE MONOOXYGENASE-RELATED"/>
    <property type="match status" value="1"/>
</dbReference>
<dbReference type="GO" id="GO:0008726">
    <property type="term" value="F:alkanesulfonate monooxygenase activity"/>
    <property type="evidence" value="ECO:0007669"/>
    <property type="project" value="TreeGrafter"/>
</dbReference>
<evidence type="ECO:0000256" key="1">
    <source>
        <dbReference type="ARBA" id="ARBA00022630"/>
    </source>
</evidence>
<evidence type="ECO:0000313" key="6">
    <source>
        <dbReference type="EMBL" id="RAY14126.1"/>
    </source>
</evidence>
<dbReference type="InterPro" id="IPR050172">
    <property type="entry name" value="SsuD_RutA_monooxygenase"/>
</dbReference>
<evidence type="ECO:0000256" key="4">
    <source>
        <dbReference type="ARBA" id="ARBA00023033"/>
    </source>
</evidence>
<evidence type="ECO:0000313" key="7">
    <source>
        <dbReference type="Proteomes" id="UP000251891"/>
    </source>
</evidence>
<dbReference type="GO" id="GO:0046306">
    <property type="term" value="P:alkanesulfonate catabolic process"/>
    <property type="evidence" value="ECO:0007669"/>
    <property type="project" value="TreeGrafter"/>
</dbReference>
<dbReference type="Proteomes" id="UP000251891">
    <property type="component" value="Unassembled WGS sequence"/>
</dbReference>
<comment type="caution">
    <text evidence="6">The sequence shown here is derived from an EMBL/GenBank/DDBJ whole genome shotgun (WGS) entry which is preliminary data.</text>
</comment>
<feature type="domain" description="Luciferase-like" evidence="5">
    <location>
        <begin position="25"/>
        <end position="265"/>
    </location>
</feature>
<dbReference type="InterPro" id="IPR011251">
    <property type="entry name" value="Luciferase-like_dom"/>
</dbReference>
<keyword evidence="2" id="KW-0288">FMN</keyword>
<proteinExistence type="predicted"/>
<dbReference type="Gene3D" id="3.20.20.30">
    <property type="entry name" value="Luciferase-like domain"/>
    <property type="match status" value="1"/>
</dbReference>
<dbReference type="InterPro" id="IPR036661">
    <property type="entry name" value="Luciferase-like_sf"/>
</dbReference>
<protein>
    <submittedName>
        <fullName evidence="6">LLM class flavin-dependent oxidoreductase</fullName>
    </submittedName>
</protein>
<dbReference type="Pfam" id="PF00296">
    <property type="entry name" value="Bac_luciferase"/>
    <property type="match status" value="1"/>
</dbReference>
<name>A0A365H552_9ACTN</name>
<evidence type="ECO:0000256" key="2">
    <source>
        <dbReference type="ARBA" id="ARBA00022643"/>
    </source>
</evidence>
<dbReference type="OrthoDB" id="3532562at2"/>
<keyword evidence="4" id="KW-0503">Monooxygenase</keyword>
<accession>A0A365H552</accession>
<sequence>MAPIKVGTVVPMALDELNAPGSPSVPTAARYIEELGFESLWVPDLIIGDGTPALEAALTLAAAAAVTERIRIGFSVLTLPLRPAAWVAVQIATLQQLSNDRVLLGVGSGGFPDSPFWQAVGASSSERGARTNATLRALPQLLAGEPTELAPRTSPVTLAPAAPMPPVLVGGNSRTAMLRAVEFGGWFPSLISPDDLAPAVATLRNLAEERGVPAPGVTVGGHLIVGADESARSAKDALVRSLVQDHAMPPETAAKVPMTASTPAELAEVFAAYEAAGADRIVTGPDNGDYRSGLQLMMEAHAMLP</sequence>
<reference evidence="6 7" key="1">
    <citation type="submission" date="2018-06" db="EMBL/GenBank/DDBJ databases">
        <title>Actinomadura craniellae sp. nov. isolated from marine sponge Craniella sp.</title>
        <authorList>
            <person name="Li L."/>
            <person name="Xu Q.H."/>
            <person name="Lin H.W."/>
            <person name="Lu Y.H."/>
        </authorList>
    </citation>
    <scope>NUCLEOTIDE SEQUENCE [LARGE SCALE GENOMIC DNA]</scope>
    <source>
        <strain evidence="6 7">LHW63021</strain>
    </source>
</reference>
<dbReference type="PANTHER" id="PTHR42847">
    <property type="entry name" value="ALKANESULFONATE MONOOXYGENASE"/>
    <property type="match status" value="1"/>
</dbReference>
<evidence type="ECO:0000259" key="5">
    <source>
        <dbReference type="Pfam" id="PF00296"/>
    </source>
</evidence>
<keyword evidence="3" id="KW-0560">Oxidoreductase</keyword>
<dbReference type="RefSeq" id="WP_111869038.1">
    <property type="nucleotide sequence ID" value="NZ_QLYX01000007.1"/>
</dbReference>
<evidence type="ECO:0000256" key="3">
    <source>
        <dbReference type="ARBA" id="ARBA00023002"/>
    </source>
</evidence>
<organism evidence="6 7">
    <name type="scientific">Actinomadura craniellae</name>
    <dbReference type="NCBI Taxonomy" id="2231787"/>
    <lineage>
        <taxon>Bacteria</taxon>
        <taxon>Bacillati</taxon>
        <taxon>Actinomycetota</taxon>
        <taxon>Actinomycetes</taxon>
        <taxon>Streptosporangiales</taxon>
        <taxon>Thermomonosporaceae</taxon>
        <taxon>Actinomadura</taxon>
    </lineage>
</organism>
<gene>
    <name evidence="6" type="ORF">DPM19_17805</name>
</gene>
<dbReference type="SUPFAM" id="SSF51679">
    <property type="entry name" value="Bacterial luciferase-like"/>
    <property type="match status" value="1"/>
</dbReference>
<keyword evidence="1" id="KW-0285">Flavoprotein</keyword>
<keyword evidence="7" id="KW-1185">Reference proteome</keyword>